<organism evidence="5 6">
    <name type="scientific">Dyella japonica A8</name>
    <dbReference type="NCBI Taxonomy" id="1217721"/>
    <lineage>
        <taxon>Bacteria</taxon>
        <taxon>Pseudomonadati</taxon>
        <taxon>Pseudomonadota</taxon>
        <taxon>Gammaproteobacteria</taxon>
        <taxon>Lysobacterales</taxon>
        <taxon>Rhodanobacteraceae</taxon>
        <taxon>Dyella</taxon>
    </lineage>
</organism>
<evidence type="ECO:0000256" key="2">
    <source>
        <dbReference type="ARBA" id="ARBA00022481"/>
    </source>
</evidence>
<gene>
    <name evidence="5" type="ORF">HY57_08225</name>
</gene>
<keyword evidence="4" id="KW-0812">Transmembrane</keyword>
<keyword evidence="4" id="KW-0472">Membrane</keyword>
<evidence type="ECO:0000256" key="4">
    <source>
        <dbReference type="SAM" id="Phobius"/>
    </source>
</evidence>
<dbReference type="Proteomes" id="UP000027987">
    <property type="component" value="Chromosome"/>
</dbReference>
<keyword evidence="6" id="KW-1185">Reference proteome</keyword>
<dbReference type="GO" id="GO:0044096">
    <property type="term" value="C:type IV pilus"/>
    <property type="evidence" value="ECO:0007669"/>
    <property type="project" value="TreeGrafter"/>
</dbReference>
<dbReference type="InterPro" id="IPR012902">
    <property type="entry name" value="N_methyl_site"/>
</dbReference>
<keyword evidence="4" id="KW-1133">Transmembrane helix</keyword>
<dbReference type="KEGG" id="dja:HY57_08225"/>
<dbReference type="GO" id="GO:0043107">
    <property type="term" value="P:type IV pilus-dependent motility"/>
    <property type="evidence" value="ECO:0007669"/>
    <property type="project" value="TreeGrafter"/>
</dbReference>
<dbReference type="SUPFAM" id="SSF54523">
    <property type="entry name" value="Pili subunits"/>
    <property type="match status" value="1"/>
</dbReference>
<dbReference type="PROSITE" id="PS00409">
    <property type="entry name" value="PROKAR_NTER_METHYL"/>
    <property type="match status" value="1"/>
</dbReference>
<keyword evidence="2" id="KW-0488">Methylation</keyword>
<protein>
    <submittedName>
        <fullName evidence="5">General secretion pathway protein H</fullName>
    </submittedName>
</protein>
<feature type="transmembrane region" description="Helical" evidence="4">
    <location>
        <begin position="12"/>
        <end position="30"/>
    </location>
</feature>
<dbReference type="AlphaFoldDB" id="A0A075K506"/>
<dbReference type="PANTHER" id="PTHR30093">
    <property type="entry name" value="GENERAL SECRETION PATHWAY PROTEIN G"/>
    <property type="match status" value="1"/>
</dbReference>
<dbReference type="STRING" id="1217721.HY57_08225"/>
<evidence type="ECO:0000313" key="6">
    <source>
        <dbReference type="Proteomes" id="UP000027987"/>
    </source>
</evidence>
<dbReference type="EMBL" id="CP008884">
    <property type="protein sequence ID" value="AIF47263.1"/>
    <property type="molecule type" value="Genomic_DNA"/>
</dbReference>
<proteinExistence type="inferred from homology"/>
<dbReference type="OrthoDB" id="5767514at2"/>
<accession>A0A075K506</accession>
<dbReference type="Gene3D" id="3.30.700.10">
    <property type="entry name" value="Glycoprotein, Type 4 Pilin"/>
    <property type="match status" value="1"/>
</dbReference>
<dbReference type="PATRIC" id="fig|1217721.7.peg.1706"/>
<comment type="similarity">
    <text evidence="1 3">Belongs to the N-Me-Phe pilin family.</text>
</comment>
<dbReference type="PANTHER" id="PTHR30093:SF34">
    <property type="entry name" value="PREPILIN PEPTIDASE-DEPENDENT PROTEIN D"/>
    <property type="match status" value="1"/>
</dbReference>
<dbReference type="InterPro" id="IPR001082">
    <property type="entry name" value="Pilin"/>
</dbReference>
<evidence type="ECO:0000313" key="5">
    <source>
        <dbReference type="EMBL" id="AIF47263.1"/>
    </source>
</evidence>
<dbReference type="GO" id="GO:0007155">
    <property type="term" value="P:cell adhesion"/>
    <property type="evidence" value="ECO:0007669"/>
    <property type="project" value="InterPro"/>
</dbReference>
<dbReference type="NCBIfam" id="TIGR02532">
    <property type="entry name" value="IV_pilin_GFxxxE"/>
    <property type="match status" value="1"/>
</dbReference>
<dbReference type="HOGENOM" id="CLU_091705_4_2_6"/>
<evidence type="ECO:0000256" key="1">
    <source>
        <dbReference type="ARBA" id="ARBA00005233"/>
    </source>
</evidence>
<dbReference type="RefSeq" id="WP_019467327.1">
    <property type="nucleotide sequence ID" value="NZ_ALOY01000183.1"/>
</dbReference>
<sequence>MSRRRTTAGFTLIELMVVVAILAVLAAIAIPQYQTYVAKAEMAAALAEIAPGRTAYETLVNQGVTNGAVYANANNLGLAQTTSNCSSISAQTPTNGVGNITCMLQGHVALKTHYLKLNRNSSGSWSCVSDVSPRYLPSSCTTG</sequence>
<dbReference type="Pfam" id="PF07963">
    <property type="entry name" value="N_methyl"/>
    <property type="match status" value="1"/>
</dbReference>
<reference evidence="5 6" key="1">
    <citation type="submission" date="2014-07" db="EMBL/GenBank/DDBJ databases">
        <title>Complete Genome Sequence of Dyella japonica Strain A8 Isolated from Malaysian Tropical Soil.</title>
        <authorList>
            <person name="Hui R.K.H."/>
            <person name="Chen J.-W."/>
            <person name="Chan K.-G."/>
            <person name="Leung F.C.C."/>
        </authorList>
    </citation>
    <scope>NUCLEOTIDE SEQUENCE [LARGE SCALE GENOMIC DNA]</scope>
    <source>
        <strain evidence="5 6">A8</strain>
    </source>
</reference>
<keyword evidence="3" id="KW-0281">Fimbrium</keyword>
<name>A0A075K506_9GAMM</name>
<dbReference type="InterPro" id="IPR045584">
    <property type="entry name" value="Pilin-like"/>
</dbReference>
<dbReference type="Pfam" id="PF00114">
    <property type="entry name" value="Pilin"/>
    <property type="match status" value="1"/>
</dbReference>
<evidence type="ECO:0000256" key="3">
    <source>
        <dbReference type="RuleBase" id="RU000389"/>
    </source>
</evidence>